<dbReference type="OrthoDB" id="79455at2759"/>
<feature type="region of interest" description="Disordered" evidence="1">
    <location>
        <begin position="1"/>
        <end position="97"/>
    </location>
</feature>
<feature type="compositionally biased region" description="Polar residues" evidence="1">
    <location>
        <begin position="70"/>
        <end position="85"/>
    </location>
</feature>
<protein>
    <submittedName>
        <fullName evidence="2">Uncharacterized protein</fullName>
    </submittedName>
</protein>
<dbReference type="EMBL" id="KQ417413">
    <property type="protein sequence ID" value="KOF92048.1"/>
    <property type="molecule type" value="Genomic_DNA"/>
</dbReference>
<sequence length="97" mass="10593">MDEKESETSDVALTDVFLNTTNPDGYSLIPDKTSVGDLTEDRLLSSDTKPSDMLADNTLDKDQFKEELPISSSDTNKDTGTVLQEQSDDALKDTTGM</sequence>
<accession>A0A0L8HRZ7</accession>
<proteinExistence type="predicted"/>
<organism evidence="2">
    <name type="scientific">Octopus bimaculoides</name>
    <name type="common">California two-spotted octopus</name>
    <dbReference type="NCBI Taxonomy" id="37653"/>
    <lineage>
        <taxon>Eukaryota</taxon>
        <taxon>Metazoa</taxon>
        <taxon>Spiralia</taxon>
        <taxon>Lophotrochozoa</taxon>
        <taxon>Mollusca</taxon>
        <taxon>Cephalopoda</taxon>
        <taxon>Coleoidea</taxon>
        <taxon>Octopodiformes</taxon>
        <taxon>Octopoda</taxon>
        <taxon>Incirrata</taxon>
        <taxon>Octopodidae</taxon>
        <taxon>Octopus</taxon>
    </lineage>
</organism>
<gene>
    <name evidence="2" type="ORF">OCBIM_22007430mg</name>
</gene>
<name>A0A0L8HRZ7_OCTBM</name>
<evidence type="ECO:0000313" key="2">
    <source>
        <dbReference type="EMBL" id="KOF92048.1"/>
    </source>
</evidence>
<evidence type="ECO:0000256" key="1">
    <source>
        <dbReference type="SAM" id="MobiDB-lite"/>
    </source>
</evidence>
<feature type="compositionally biased region" description="Basic and acidic residues" evidence="1">
    <location>
        <begin position="58"/>
        <end position="68"/>
    </location>
</feature>
<reference evidence="2" key="1">
    <citation type="submission" date="2015-07" db="EMBL/GenBank/DDBJ databases">
        <title>MeaNS - Measles Nucleotide Surveillance Program.</title>
        <authorList>
            <person name="Tran T."/>
            <person name="Druce J."/>
        </authorList>
    </citation>
    <scope>NUCLEOTIDE SEQUENCE</scope>
    <source>
        <strain evidence="2">UCB-OBI-ISO-001</strain>
        <tissue evidence="2">Gonad</tissue>
    </source>
</reference>
<dbReference type="AlphaFoldDB" id="A0A0L8HRZ7"/>